<reference evidence="2" key="1">
    <citation type="submission" date="2022-06" db="EMBL/GenBank/DDBJ databases">
        <title>Rothia sp. isolated from sandalwood seedling.</title>
        <authorList>
            <person name="Tuikhar N."/>
            <person name="Kirdat K."/>
            <person name="Thorat V."/>
            <person name="Swetha P."/>
            <person name="Padma S."/>
            <person name="Sundararaj R."/>
            <person name="Yadav A."/>
        </authorList>
    </citation>
    <scope>NUCLEOTIDE SEQUENCE</scope>
    <source>
        <strain evidence="2">AR01</strain>
    </source>
</reference>
<evidence type="ECO:0000313" key="2">
    <source>
        <dbReference type="EMBL" id="MCP3424785.1"/>
    </source>
</evidence>
<dbReference type="InterPro" id="IPR011991">
    <property type="entry name" value="ArsR-like_HTH"/>
</dbReference>
<organism evidence="2 3">
    <name type="scientific">Rothia santali</name>
    <dbReference type="NCBI Taxonomy" id="2949643"/>
    <lineage>
        <taxon>Bacteria</taxon>
        <taxon>Bacillati</taxon>
        <taxon>Actinomycetota</taxon>
        <taxon>Actinomycetes</taxon>
        <taxon>Micrococcales</taxon>
        <taxon>Micrococcaceae</taxon>
        <taxon>Rothia</taxon>
    </lineage>
</organism>
<dbReference type="InterPro" id="IPR005471">
    <property type="entry name" value="Tscrpt_reg_IclR_N"/>
</dbReference>
<dbReference type="EMBL" id="JANAFB010000003">
    <property type="protein sequence ID" value="MCP3424785.1"/>
    <property type="molecule type" value="Genomic_DNA"/>
</dbReference>
<dbReference type="Proteomes" id="UP001139502">
    <property type="component" value="Unassembled WGS sequence"/>
</dbReference>
<comment type="caution">
    <text evidence="2">The sequence shown here is derived from an EMBL/GenBank/DDBJ whole genome shotgun (WGS) entry which is preliminary data.</text>
</comment>
<proteinExistence type="predicted"/>
<name>A0A9X2HAS7_9MICC</name>
<dbReference type="InterPro" id="IPR036390">
    <property type="entry name" value="WH_DNA-bd_sf"/>
</dbReference>
<sequence length="197" mass="21387">MKTLPSLLTPLVRSDAVGALLAETLGHPDRELSLSEIARRTGASAPVVHREASRLVEGGVLRDRQEGRNRLLRANQDHPLFTLMRDVIAATYGPVPVLREAFESVEGAERVLIYGSWAARRSGVAGPFPNDLDVLVVGAVPRRTLSEIANRAGAQLSLPVNITRVSAEEWQADDPSPFLSTVRSRPLFDVMTGEPHG</sequence>
<evidence type="ECO:0000313" key="3">
    <source>
        <dbReference type="Proteomes" id="UP001139502"/>
    </source>
</evidence>
<dbReference type="InterPro" id="IPR036388">
    <property type="entry name" value="WH-like_DNA-bd_sf"/>
</dbReference>
<dbReference type="Gene3D" id="1.10.10.10">
    <property type="entry name" value="Winged helix-like DNA-binding domain superfamily/Winged helix DNA-binding domain"/>
    <property type="match status" value="1"/>
</dbReference>
<accession>A0A9X2HAS7</accession>
<dbReference type="RefSeq" id="WP_254164679.1">
    <property type="nucleotide sequence ID" value="NZ_JANAFB010000003.1"/>
</dbReference>
<dbReference type="Pfam" id="PF09339">
    <property type="entry name" value="HTH_IclR"/>
    <property type="match status" value="1"/>
</dbReference>
<protein>
    <submittedName>
        <fullName evidence="2">Winged helix-turn-helix domain-containing protein</fullName>
    </submittedName>
</protein>
<dbReference type="GO" id="GO:0006355">
    <property type="term" value="P:regulation of DNA-templated transcription"/>
    <property type="evidence" value="ECO:0007669"/>
    <property type="project" value="InterPro"/>
</dbReference>
<evidence type="ECO:0000259" key="1">
    <source>
        <dbReference type="Pfam" id="PF09339"/>
    </source>
</evidence>
<dbReference type="CDD" id="cd00090">
    <property type="entry name" value="HTH_ARSR"/>
    <property type="match status" value="1"/>
</dbReference>
<gene>
    <name evidence="2" type="ORF">NBM05_01750</name>
</gene>
<keyword evidence="3" id="KW-1185">Reference proteome</keyword>
<dbReference type="GO" id="GO:0003677">
    <property type="term" value="F:DNA binding"/>
    <property type="evidence" value="ECO:0007669"/>
    <property type="project" value="InterPro"/>
</dbReference>
<dbReference type="SUPFAM" id="SSF46785">
    <property type="entry name" value="Winged helix' DNA-binding domain"/>
    <property type="match status" value="1"/>
</dbReference>
<dbReference type="AlphaFoldDB" id="A0A9X2HAS7"/>
<feature type="domain" description="HTH iclR-type" evidence="1">
    <location>
        <begin position="23"/>
        <end position="62"/>
    </location>
</feature>